<dbReference type="SUPFAM" id="SSF52980">
    <property type="entry name" value="Restriction endonuclease-like"/>
    <property type="match status" value="1"/>
</dbReference>
<dbReference type="Proteomes" id="UP000182975">
    <property type="component" value="Unassembled WGS sequence"/>
</dbReference>
<dbReference type="InterPro" id="IPR003509">
    <property type="entry name" value="UPF0102_YraN-like"/>
</dbReference>
<keyword evidence="4" id="KW-0255">Endonuclease</keyword>
<organism evidence="4 5">
    <name type="scientific">Denitrobacterium detoxificans</name>
    <dbReference type="NCBI Taxonomy" id="79604"/>
    <lineage>
        <taxon>Bacteria</taxon>
        <taxon>Bacillati</taxon>
        <taxon>Actinomycetota</taxon>
        <taxon>Coriobacteriia</taxon>
        <taxon>Eggerthellales</taxon>
        <taxon>Eggerthellaceae</taxon>
        <taxon>Denitrobacterium</taxon>
    </lineage>
</organism>
<protein>
    <recommendedName>
        <fullName evidence="2">UPF0102 protein SAMN02910314_01569</fullName>
    </recommendedName>
</protein>
<dbReference type="STRING" id="79604.AAY81_05440"/>
<evidence type="ECO:0000313" key="5">
    <source>
        <dbReference type="Proteomes" id="UP000182975"/>
    </source>
</evidence>
<keyword evidence="4" id="KW-0540">Nuclease</keyword>
<dbReference type="GO" id="GO:0003676">
    <property type="term" value="F:nucleic acid binding"/>
    <property type="evidence" value="ECO:0007669"/>
    <property type="project" value="InterPro"/>
</dbReference>
<dbReference type="KEGG" id="ddt:AAY81_05440"/>
<dbReference type="InterPro" id="IPR011335">
    <property type="entry name" value="Restrct_endonuc-II-like"/>
</dbReference>
<evidence type="ECO:0000256" key="3">
    <source>
        <dbReference type="SAM" id="MobiDB-lite"/>
    </source>
</evidence>
<keyword evidence="5" id="KW-1185">Reference proteome</keyword>
<evidence type="ECO:0000256" key="2">
    <source>
        <dbReference type="HAMAP-Rule" id="MF_00048"/>
    </source>
</evidence>
<reference evidence="5" key="1">
    <citation type="submission" date="2016-10" db="EMBL/GenBank/DDBJ databases">
        <authorList>
            <person name="Varghese N."/>
        </authorList>
    </citation>
    <scope>NUCLEOTIDE SEQUENCE [LARGE SCALE GENOMIC DNA]</scope>
    <source>
        <strain evidence="5">DSM 21843</strain>
    </source>
</reference>
<dbReference type="RefSeq" id="WP_066662382.1">
    <property type="nucleotide sequence ID" value="NZ_CP011402.1"/>
</dbReference>
<gene>
    <name evidence="4" type="ORF">SAMN02910314_01569</name>
</gene>
<dbReference type="CDD" id="cd20736">
    <property type="entry name" value="PoNe_Nuclease"/>
    <property type="match status" value="1"/>
</dbReference>
<dbReference type="PANTHER" id="PTHR34039">
    <property type="entry name" value="UPF0102 PROTEIN YRAN"/>
    <property type="match status" value="1"/>
</dbReference>
<dbReference type="InterPro" id="IPR011856">
    <property type="entry name" value="tRNA_endonuc-like_dom_sf"/>
</dbReference>
<feature type="region of interest" description="Disordered" evidence="3">
    <location>
        <begin position="1"/>
        <end position="29"/>
    </location>
</feature>
<dbReference type="HAMAP" id="MF_00048">
    <property type="entry name" value="UPF0102"/>
    <property type="match status" value="1"/>
</dbReference>
<comment type="similarity">
    <text evidence="1 2">Belongs to the UPF0102 family.</text>
</comment>
<dbReference type="OrthoDB" id="9794876at2"/>
<dbReference type="PANTHER" id="PTHR34039:SF1">
    <property type="entry name" value="UPF0102 PROTEIN YRAN"/>
    <property type="match status" value="1"/>
</dbReference>
<evidence type="ECO:0000256" key="1">
    <source>
        <dbReference type="ARBA" id="ARBA00006738"/>
    </source>
</evidence>
<dbReference type="NCBIfam" id="NF009150">
    <property type="entry name" value="PRK12497.1-3"/>
    <property type="match status" value="1"/>
</dbReference>
<evidence type="ECO:0000313" key="4">
    <source>
        <dbReference type="EMBL" id="SEO90752.1"/>
    </source>
</evidence>
<dbReference type="AlphaFoldDB" id="A0A172RY41"/>
<dbReference type="Gene3D" id="3.40.1350.10">
    <property type="match status" value="1"/>
</dbReference>
<name>A0A172RY41_9ACTN</name>
<dbReference type="EMBL" id="FOEC01000011">
    <property type="protein sequence ID" value="SEO90752.1"/>
    <property type="molecule type" value="Genomic_DNA"/>
</dbReference>
<sequence>MEKANTVNHVFGATDEAKSESSSSSHNIELGKRGEDAAAAYLSQRGYNVLARNWRCPAGEADIVAADENGLHFIEVKTRMSERRGFPAEAVDEKKRQKYERMAEIYLCDRGIDEDECDVYFDIISILVGDNNRAFLRFHKNAFGRECEH</sequence>
<keyword evidence="4" id="KW-0378">Hydrolase</keyword>
<dbReference type="GO" id="GO:0004519">
    <property type="term" value="F:endonuclease activity"/>
    <property type="evidence" value="ECO:0007669"/>
    <property type="project" value="UniProtKB-KW"/>
</dbReference>
<accession>A0A172RY41</accession>
<dbReference type="Pfam" id="PF02021">
    <property type="entry name" value="UPF0102"/>
    <property type="match status" value="1"/>
</dbReference>
<proteinExistence type="inferred from homology"/>